<dbReference type="PANTHER" id="PTHR11839:SF18">
    <property type="entry name" value="NUDIX HYDROLASE DOMAIN-CONTAINING PROTEIN"/>
    <property type="match status" value="1"/>
</dbReference>
<evidence type="ECO:0000313" key="4">
    <source>
        <dbReference type="EMBL" id="GAA1782943.1"/>
    </source>
</evidence>
<dbReference type="Pfam" id="PF00293">
    <property type="entry name" value="NUDIX"/>
    <property type="match status" value="1"/>
</dbReference>
<feature type="domain" description="Nudix hydrolase" evidence="3">
    <location>
        <begin position="30"/>
        <end position="168"/>
    </location>
</feature>
<sequence>MSDEIRRTEERLVYANPYVRVFDDSVRFPDGRAGTYVRIASATPGEGAVIIAHYRGRYALVRTWRYALGQAQLAFPRGFAHGTDVLQTARNELFEEVGATVTAAEVLGYVTPDSGLLAQRVAVVLVDIEDEPTGPHDSEVSNVTWVSPEELISLVADGTIEDGFTLAAMALHAVHLQRPAEEK</sequence>
<dbReference type="InterPro" id="IPR000086">
    <property type="entry name" value="NUDIX_hydrolase_dom"/>
</dbReference>
<dbReference type="PROSITE" id="PS51462">
    <property type="entry name" value="NUDIX"/>
    <property type="match status" value="1"/>
</dbReference>
<dbReference type="PANTHER" id="PTHR11839">
    <property type="entry name" value="UDP/ADP-SUGAR PYROPHOSPHATASE"/>
    <property type="match status" value="1"/>
</dbReference>
<keyword evidence="2" id="KW-0378">Hydrolase</keyword>
<evidence type="ECO:0000256" key="2">
    <source>
        <dbReference type="ARBA" id="ARBA00022801"/>
    </source>
</evidence>
<evidence type="ECO:0000313" key="5">
    <source>
        <dbReference type="Proteomes" id="UP001499938"/>
    </source>
</evidence>
<evidence type="ECO:0000256" key="1">
    <source>
        <dbReference type="ARBA" id="ARBA00001946"/>
    </source>
</evidence>
<dbReference type="Proteomes" id="UP001499938">
    <property type="component" value="Unassembled WGS sequence"/>
</dbReference>
<dbReference type="Gene3D" id="3.90.79.10">
    <property type="entry name" value="Nucleoside Triphosphate Pyrophosphohydrolase"/>
    <property type="match status" value="1"/>
</dbReference>
<gene>
    <name evidence="4" type="ORF">GCM10009811_05500</name>
</gene>
<dbReference type="SUPFAM" id="SSF55811">
    <property type="entry name" value="Nudix"/>
    <property type="match status" value="1"/>
</dbReference>
<protein>
    <recommendedName>
        <fullName evidence="3">Nudix hydrolase domain-containing protein</fullName>
    </recommendedName>
</protein>
<comment type="cofactor">
    <cofactor evidence="1">
        <name>Mg(2+)</name>
        <dbReference type="ChEBI" id="CHEBI:18420"/>
    </cofactor>
</comment>
<evidence type="ECO:0000259" key="3">
    <source>
        <dbReference type="PROSITE" id="PS51462"/>
    </source>
</evidence>
<keyword evidence="5" id="KW-1185">Reference proteome</keyword>
<dbReference type="InterPro" id="IPR015797">
    <property type="entry name" value="NUDIX_hydrolase-like_dom_sf"/>
</dbReference>
<accession>A0ABN2LBW6</accession>
<proteinExistence type="predicted"/>
<dbReference type="RefSeq" id="WP_344080953.1">
    <property type="nucleotide sequence ID" value="NZ_BAAAPO010000008.1"/>
</dbReference>
<name>A0ABN2LBW6_9MICO</name>
<dbReference type="CDD" id="cd03424">
    <property type="entry name" value="NUDIX_ADPRase_Nudt5_UGPPase_Nudt14"/>
    <property type="match status" value="1"/>
</dbReference>
<comment type="caution">
    <text evidence="4">The sequence shown here is derived from an EMBL/GenBank/DDBJ whole genome shotgun (WGS) entry which is preliminary data.</text>
</comment>
<reference evidence="4 5" key="1">
    <citation type="journal article" date="2019" name="Int. J. Syst. Evol. Microbiol.">
        <title>The Global Catalogue of Microorganisms (GCM) 10K type strain sequencing project: providing services to taxonomists for standard genome sequencing and annotation.</title>
        <authorList>
            <consortium name="The Broad Institute Genomics Platform"/>
            <consortium name="The Broad Institute Genome Sequencing Center for Infectious Disease"/>
            <person name="Wu L."/>
            <person name="Ma J."/>
        </authorList>
    </citation>
    <scope>NUCLEOTIDE SEQUENCE [LARGE SCALE GENOMIC DNA]</scope>
    <source>
        <strain evidence="4 5">JCM 15592</strain>
    </source>
</reference>
<organism evidence="4 5">
    <name type="scientific">Nostocoides veronense</name>
    <dbReference type="NCBI Taxonomy" id="330836"/>
    <lineage>
        <taxon>Bacteria</taxon>
        <taxon>Bacillati</taxon>
        <taxon>Actinomycetota</taxon>
        <taxon>Actinomycetes</taxon>
        <taxon>Micrococcales</taxon>
        <taxon>Intrasporangiaceae</taxon>
        <taxon>Nostocoides</taxon>
    </lineage>
</organism>
<dbReference type="EMBL" id="BAAAPO010000008">
    <property type="protein sequence ID" value="GAA1782943.1"/>
    <property type="molecule type" value="Genomic_DNA"/>
</dbReference>